<dbReference type="RefSeq" id="WP_342019904.1">
    <property type="nucleotide sequence ID" value="NZ_JBBYAK010000001.1"/>
</dbReference>
<gene>
    <name evidence="1" type="ORF">NST17_05700</name>
</gene>
<dbReference type="Proteomes" id="UP001459714">
    <property type="component" value="Unassembled WGS sequence"/>
</dbReference>
<evidence type="ECO:0000313" key="1">
    <source>
        <dbReference type="EMBL" id="MEL3956687.1"/>
    </source>
</evidence>
<dbReference type="Pfam" id="PF10990">
    <property type="entry name" value="DUF2809"/>
    <property type="match status" value="1"/>
</dbReference>
<protein>
    <submittedName>
        <fullName evidence="1">DUF2809 domain-containing protein</fullName>
    </submittedName>
</protein>
<comment type="caution">
    <text evidence="1">The sequence shown here is derived from an EMBL/GenBank/DDBJ whole genome shotgun (WGS) entry which is preliminary data.</text>
</comment>
<name>A0ABU9JWX4_9BACI</name>
<evidence type="ECO:0000313" key="2">
    <source>
        <dbReference type="Proteomes" id="UP001459714"/>
    </source>
</evidence>
<reference evidence="1 2" key="1">
    <citation type="submission" date="2024-03" db="EMBL/GenBank/DDBJ databases">
        <title>Bacilli Hybrid Assemblies.</title>
        <authorList>
            <person name="Kovac J."/>
        </authorList>
    </citation>
    <scope>NUCLEOTIDE SEQUENCE [LARGE SCALE GENOMIC DNA]</scope>
    <source>
        <strain evidence="1 2">FSL M8-0022</strain>
    </source>
</reference>
<sequence length="146" mass="16826">MHKKQMFLTRFTHHPRFTYLIAVVITILLGLASRKYSQMLPLFIAENAGDTMWAGMVYFGFRFLFVGKSRLTAIILSFLFSYTIEFSQLYQAVWVNQIRGTVLGSLILGKGFLVVDLFRYTVGIITAALVDRVCLNCLHVRRDRHL</sequence>
<organism evidence="1 2">
    <name type="scientific">Caldifermentibacillus hisashii</name>
    <dbReference type="NCBI Taxonomy" id="996558"/>
    <lineage>
        <taxon>Bacteria</taxon>
        <taxon>Bacillati</taxon>
        <taxon>Bacillota</taxon>
        <taxon>Bacilli</taxon>
        <taxon>Bacillales</taxon>
        <taxon>Bacillaceae</taxon>
        <taxon>Caldifermentibacillus</taxon>
    </lineage>
</organism>
<dbReference type="InterPro" id="IPR021257">
    <property type="entry name" value="DUF2809"/>
</dbReference>
<keyword evidence="2" id="KW-1185">Reference proteome</keyword>
<dbReference type="EMBL" id="JBBYAK010000001">
    <property type="protein sequence ID" value="MEL3956687.1"/>
    <property type="molecule type" value="Genomic_DNA"/>
</dbReference>
<accession>A0ABU9JWX4</accession>
<proteinExistence type="predicted"/>